<protein>
    <submittedName>
        <fullName evidence="2">Uncharacterized protein</fullName>
    </submittedName>
</protein>
<feature type="compositionally biased region" description="Low complexity" evidence="1">
    <location>
        <begin position="139"/>
        <end position="191"/>
    </location>
</feature>
<reference evidence="2 3" key="1">
    <citation type="submission" date="2007-03" db="EMBL/GenBank/DDBJ databases">
        <title>Complete sequence of plasmid pBVIE01 of Burkholderia vietnamiensis G4.</title>
        <authorList>
            <consortium name="US DOE Joint Genome Institute"/>
            <person name="Copeland A."/>
            <person name="Lucas S."/>
            <person name="Lapidus A."/>
            <person name="Barry K."/>
            <person name="Detter J.C."/>
            <person name="Glavina del Rio T."/>
            <person name="Hammon N."/>
            <person name="Israni S."/>
            <person name="Dalin E."/>
            <person name="Tice H."/>
            <person name="Pitluck S."/>
            <person name="Chain P."/>
            <person name="Malfatti S."/>
            <person name="Shin M."/>
            <person name="Vergez L."/>
            <person name="Schmutz J."/>
            <person name="Larimer F."/>
            <person name="Land M."/>
            <person name="Hauser L."/>
            <person name="Kyrpides N."/>
            <person name="Tiedje J."/>
            <person name="Richardson P."/>
        </authorList>
    </citation>
    <scope>NUCLEOTIDE SEQUENCE [LARGE SCALE GENOMIC DNA]</scope>
    <source>
        <strain evidence="3">G4 / LMG 22486</strain>
        <plasmid evidence="2 3">pBVIE01</plasmid>
    </source>
</reference>
<feature type="compositionally biased region" description="Basic and acidic residues" evidence="1">
    <location>
        <begin position="209"/>
        <end position="219"/>
    </location>
</feature>
<proteinExistence type="predicted"/>
<feature type="compositionally biased region" description="Polar residues" evidence="1">
    <location>
        <begin position="126"/>
        <end position="138"/>
    </location>
</feature>
<feature type="region of interest" description="Disordered" evidence="1">
    <location>
        <begin position="121"/>
        <end position="235"/>
    </location>
</feature>
<dbReference type="HOGENOM" id="CLU_672086_0_0_4"/>
<dbReference type="KEGG" id="bvi:Bcep1808_6803"/>
<name>A4JTT7_BURVG</name>
<feature type="region of interest" description="Disordered" evidence="1">
    <location>
        <begin position="387"/>
        <end position="409"/>
    </location>
</feature>
<keyword evidence="2" id="KW-0614">Plasmid</keyword>
<dbReference type="Proteomes" id="UP000002287">
    <property type="component" value="Plasmid pBVIE01"/>
</dbReference>
<organism evidence="2 3">
    <name type="scientific">Burkholderia vietnamiensis (strain G4 / LMG 22486)</name>
    <name type="common">Burkholderia cepacia (strain R1808)</name>
    <dbReference type="NCBI Taxonomy" id="269482"/>
    <lineage>
        <taxon>Bacteria</taxon>
        <taxon>Pseudomonadati</taxon>
        <taxon>Pseudomonadota</taxon>
        <taxon>Betaproteobacteria</taxon>
        <taxon>Burkholderiales</taxon>
        <taxon>Burkholderiaceae</taxon>
        <taxon>Burkholderia</taxon>
        <taxon>Burkholderia cepacia complex</taxon>
    </lineage>
</organism>
<evidence type="ECO:0000313" key="3">
    <source>
        <dbReference type="Proteomes" id="UP000002287"/>
    </source>
</evidence>
<sequence>MNTEAFAADLRRLKIPPPDRNTLMGVYDLEGDYITKAVPECDRENERALHYLRGIFFTVTPTLKERLQRRNMMIPSLKVLVEIGKREGPQFARRLKQWDEAGEDGDDSRYIRLTMAKFLQQEAEESNSASRPQQSTNPRQGTGQAQARPQQQQGPRAPAAAAQERGASAPTPDRRQQSQQSPSPTHTSNQRGQDRPPPPPQQRQQPAEAARDQRRHRDDQDDFSGPSGDEAPQQQEKDYLSQHIYGGRAAACFSADTTRSGTATVRIEAAESKGQRQYDWKDKVSIQLSSRELPLVLATMMQWMPLFEGKGHGANNEKWFALENQAGKLYLSVNCKGKNVRGVPIMAGDAYSICTLIMRQMLKNDPFLSSEALLMIVKKQGELYLGGQRGSSGNSEENRRPMREQSYAN</sequence>
<dbReference type="AlphaFoldDB" id="A4JTT7"/>
<gene>
    <name evidence="2" type="ordered locus">Bcep1808_6803</name>
</gene>
<evidence type="ECO:0000256" key="1">
    <source>
        <dbReference type="SAM" id="MobiDB-lite"/>
    </source>
</evidence>
<dbReference type="EMBL" id="CP000617">
    <property type="protein sequence ID" value="ABO59690.1"/>
    <property type="molecule type" value="Genomic_DNA"/>
</dbReference>
<accession>A4JTT7</accession>
<evidence type="ECO:0000313" key="2">
    <source>
        <dbReference type="EMBL" id="ABO59690.1"/>
    </source>
</evidence>
<geneLocation type="plasmid" evidence="2 3">
    <name>pBVIE01</name>
</geneLocation>